<protein>
    <recommendedName>
        <fullName evidence="1">RNase H type-1 domain-containing protein</fullName>
    </recommendedName>
</protein>
<dbReference type="InterPro" id="IPR043128">
    <property type="entry name" value="Rev_trsase/Diguanyl_cyclase"/>
</dbReference>
<dbReference type="Gene3D" id="1.10.340.70">
    <property type="match status" value="1"/>
</dbReference>
<dbReference type="GO" id="GO:0004523">
    <property type="term" value="F:RNA-DNA hybrid ribonuclease activity"/>
    <property type="evidence" value="ECO:0007669"/>
    <property type="project" value="InterPro"/>
</dbReference>
<dbReference type="Pfam" id="PF13456">
    <property type="entry name" value="RVT_3"/>
    <property type="match status" value="1"/>
</dbReference>
<dbReference type="SUPFAM" id="SSF56672">
    <property type="entry name" value="DNA/RNA polymerases"/>
    <property type="match status" value="1"/>
</dbReference>
<dbReference type="InterPro" id="IPR036397">
    <property type="entry name" value="RNaseH_sf"/>
</dbReference>
<dbReference type="EMBL" id="LS480641">
    <property type="protein sequence ID" value="SPT19825.1"/>
    <property type="molecule type" value="Genomic_DNA"/>
</dbReference>
<dbReference type="InterPro" id="IPR002156">
    <property type="entry name" value="RNaseH_domain"/>
</dbReference>
<accession>A0A7H4LMI7</accession>
<dbReference type="InterPro" id="IPR043502">
    <property type="entry name" value="DNA/RNA_pol_sf"/>
</dbReference>
<evidence type="ECO:0000259" key="1">
    <source>
        <dbReference type="Pfam" id="PF13456"/>
    </source>
</evidence>
<dbReference type="InterPro" id="IPR012337">
    <property type="entry name" value="RNaseH-like_sf"/>
</dbReference>
<gene>
    <name evidence="2" type="ORF">CAMPLR22A2D_LOCUS4450</name>
</gene>
<name>A0A7H4LMI7_WHEAT</name>
<dbReference type="PANTHER" id="PTHR48475">
    <property type="entry name" value="RIBONUCLEASE H"/>
    <property type="match status" value="1"/>
</dbReference>
<sequence length="300" mass="33498">MMKKIDNFVWSDAANAAFEDLKKQLAEPPVLAAPIDKEPLLLYVAANAWAVSVAIVVERKEAAEYEALLHGLRMAKEMNLSRVRCFGDSDLVAQQVSGTWDSKDPLMAAYHREVDAIAGHFKGYQVEHIDRRKNEAADALSRLGSQRKPVPPNIFLDILYNPSVKLPTEEDLAIPDPEAQLVAALHVIPDWTVPYLAYMTRGELAEDETLARQITRRSKSMTIVNGELHHRSVTGVFQHCVSPEEGCEIPREIHEGDCGHHAGSQSLVSKAFRHGFYWLTAHADADDLVSKYDGCQKFSR</sequence>
<dbReference type="PANTHER" id="PTHR48475:SF2">
    <property type="entry name" value="RIBONUCLEASE H"/>
    <property type="match status" value="1"/>
</dbReference>
<dbReference type="Gene3D" id="3.30.70.270">
    <property type="match status" value="1"/>
</dbReference>
<dbReference type="Proteomes" id="UP000280104">
    <property type="component" value="Chromosome II"/>
</dbReference>
<proteinExistence type="predicted"/>
<feature type="domain" description="RNase H type-1" evidence="1">
    <location>
        <begin position="59"/>
        <end position="142"/>
    </location>
</feature>
<dbReference type="SUPFAM" id="SSF53098">
    <property type="entry name" value="Ribonuclease H-like"/>
    <property type="match status" value="1"/>
</dbReference>
<reference evidence="2 3" key="1">
    <citation type="submission" date="2018-05" db="EMBL/GenBank/DDBJ databases">
        <authorList>
            <person name="Thind KAUR A."/>
        </authorList>
    </citation>
    <scope>NUCLEOTIDE SEQUENCE [LARGE SCALE GENOMIC DNA]</scope>
</reference>
<evidence type="ECO:0000313" key="3">
    <source>
        <dbReference type="Proteomes" id="UP000280104"/>
    </source>
</evidence>
<dbReference type="Gene3D" id="3.30.420.10">
    <property type="entry name" value="Ribonuclease H-like superfamily/Ribonuclease H"/>
    <property type="match status" value="1"/>
</dbReference>
<dbReference type="GO" id="GO:0003676">
    <property type="term" value="F:nucleic acid binding"/>
    <property type="evidence" value="ECO:0007669"/>
    <property type="project" value="InterPro"/>
</dbReference>
<organism evidence="2 3">
    <name type="scientific">Triticum aestivum</name>
    <name type="common">Wheat</name>
    <dbReference type="NCBI Taxonomy" id="4565"/>
    <lineage>
        <taxon>Eukaryota</taxon>
        <taxon>Viridiplantae</taxon>
        <taxon>Streptophyta</taxon>
        <taxon>Embryophyta</taxon>
        <taxon>Tracheophyta</taxon>
        <taxon>Spermatophyta</taxon>
        <taxon>Magnoliopsida</taxon>
        <taxon>Liliopsida</taxon>
        <taxon>Poales</taxon>
        <taxon>Poaceae</taxon>
        <taxon>BOP clade</taxon>
        <taxon>Pooideae</taxon>
        <taxon>Triticodae</taxon>
        <taxon>Triticeae</taxon>
        <taxon>Triticinae</taxon>
        <taxon>Triticum</taxon>
    </lineage>
</organism>
<evidence type="ECO:0000313" key="2">
    <source>
        <dbReference type="EMBL" id="SPT19825.1"/>
    </source>
</evidence>
<dbReference type="CDD" id="cd09279">
    <property type="entry name" value="RNase_HI_like"/>
    <property type="match status" value="1"/>
</dbReference>
<dbReference type="AlphaFoldDB" id="A0A7H4LMI7"/>